<dbReference type="InterPro" id="IPR001173">
    <property type="entry name" value="Glyco_trans_2-like"/>
</dbReference>
<dbReference type="PANTHER" id="PTHR43685">
    <property type="entry name" value="GLYCOSYLTRANSFERASE"/>
    <property type="match status" value="1"/>
</dbReference>
<dbReference type="Gene3D" id="3.90.550.10">
    <property type="entry name" value="Spore Coat Polysaccharide Biosynthesis Protein SpsA, Chain A"/>
    <property type="match status" value="2"/>
</dbReference>
<feature type="domain" description="Glycosyltransferase 2-like" evidence="1">
    <location>
        <begin position="527"/>
        <end position="711"/>
    </location>
</feature>
<comment type="caution">
    <text evidence="2">The sequence shown here is derived from an EMBL/GenBank/DDBJ whole genome shotgun (WGS) entry which is preliminary data.</text>
</comment>
<organism evidence="2 3">
    <name type="scientific">Candidatus Olsenella pullistercoris</name>
    <dbReference type="NCBI Taxonomy" id="2838712"/>
    <lineage>
        <taxon>Bacteria</taxon>
        <taxon>Bacillati</taxon>
        <taxon>Actinomycetota</taxon>
        <taxon>Coriobacteriia</taxon>
        <taxon>Coriobacteriales</taxon>
        <taxon>Atopobiaceae</taxon>
        <taxon>Olsenella</taxon>
    </lineage>
</organism>
<dbReference type="GO" id="GO:0044010">
    <property type="term" value="P:single-species biofilm formation"/>
    <property type="evidence" value="ECO:0007669"/>
    <property type="project" value="TreeGrafter"/>
</dbReference>
<dbReference type="InterPro" id="IPR050834">
    <property type="entry name" value="Glycosyltransf_2"/>
</dbReference>
<dbReference type="PANTHER" id="PTHR43685:SF2">
    <property type="entry name" value="GLYCOSYLTRANSFERASE 2-LIKE DOMAIN-CONTAINING PROTEIN"/>
    <property type="match status" value="1"/>
</dbReference>
<dbReference type="SUPFAM" id="SSF53448">
    <property type="entry name" value="Nucleotide-diphospho-sugar transferases"/>
    <property type="match status" value="2"/>
</dbReference>
<feature type="domain" description="Glycosyltransferase 2-like" evidence="1">
    <location>
        <begin position="270"/>
        <end position="372"/>
    </location>
</feature>
<protein>
    <submittedName>
        <fullName evidence="2">Glycosyltransferase family 2 protein</fullName>
    </submittedName>
</protein>
<dbReference type="Proteomes" id="UP000824062">
    <property type="component" value="Unassembled WGS sequence"/>
</dbReference>
<reference evidence="2" key="2">
    <citation type="submission" date="2021-04" db="EMBL/GenBank/DDBJ databases">
        <authorList>
            <person name="Gilroy R."/>
        </authorList>
    </citation>
    <scope>NUCLEOTIDE SEQUENCE</scope>
    <source>
        <strain evidence="2">ChiHjej12B11-14209</strain>
    </source>
</reference>
<sequence length="802" mass="89924">MRLRRRAACRADGRLYVLLDLEGNTPAEARAEATVEGRAVPVELYPYDADPSPSLAVLVVPYLAPSTIEVLFVCGEERARLTLACPLERWRSSATYRLRPEVPALLSGSERRWTHLRLRPCLDRLLPGDGCDVWRVSVAWEGPTEVRPVLELLDERAMPARAEAFLFERRDHVERAWGGAEHLCVFSLRVPEGCRALVVRARDEAGIAREGFCSLDARLYEDKRYQTWQFMRDARADDDRYRRWFDEHRARRADLELQAATRLPREPLFSLVVPCLSSDARYLRELVDSVLAQSYARWELVLVDASPEDGVVAAVAAAAADERVRVVPLGGRGSIVTNTNAGIVASGGDYVAFLDHDDLLEPDCLFWYARAAASERHPEVLFCDEDLFSERGCYRQPIFKSSLLNVDLLYSHNCVTHLLCVSRELLGRIGPSSEDVSGAQDYDLTLRALAAGARFEHVPRVLYHWREHAGSTSGDQAGAKPYADEAGRVALERHLAGRGVACSVGTAGRPFVYRVSYELPEPRPLVSVVIPSRDHADVLERCVESILSRSTYGRLEVLVVENGSTEGETFSLYHRLCERAGGRVRVVDASDEVRDGFNYSRLMNRGAREALGEYLLLLNNDTEVITPGFVEEMLGPLLRPEVGVVGAKLYFRDGLTQHAGMLVGPHGAVCHPNQDFPPAREGYLARAVRPGNFSAVTGACQMVRRSVFEEVGGYDESFAVGFNDVDFCFRVRAAGYLVTFTPYAELYHYEFTSRGREEGDAGKMLRWERERARFVERWLADFLDGDPYTNPNLDRDSLYYGL</sequence>
<evidence type="ECO:0000313" key="2">
    <source>
        <dbReference type="EMBL" id="HIZ45521.1"/>
    </source>
</evidence>
<dbReference type="InterPro" id="IPR029044">
    <property type="entry name" value="Nucleotide-diphossugar_trans"/>
</dbReference>
<dbReference type="AlphaFoldDB" id="A0A9D2EYE0"/>
<dbReference type="CDD" id="cd04186">
    <property type="entry name" value="GT_2_like_c"/>
    <property type="match status" value="1"/>
</dbReference>
<evidence type="ECO:0000259" key="1">
    <source>
        <dbReference type="Pfam" id="PF00535"/>
    </source>
</evidence>
<name>A0A9D2EYE0_9ACTN</name>
<reference evidence="2" key="1">
    <citation type="journal article" date="2021" name="PeerJ">
        <title>Extensive microbial diversity within the chicken gut microbiome revealed by metagenomics and culture.</title>
        <authorList>
            <person name="Gilroy R."/>
            <person name="Ravi A."/>
            <person name="Getino M."/>
            <person name="Pursley I."/>
            <person name="Horton D.L."/>
            <person name="Alikhan N.F."/>
            <person name="Baker D."/>
            <person name="Gharbi K."/>
            <person name="Hall N."/>
            <person name="Watson M."/>
            <person name="Adriaenssens E.M."/>
            <person name="Foster-Nyarko E."/>
            <person name="Jarju S."/>
            <person name="Secka A."/>
            <person name="Antonio M."/>
            <person name="Oren A."/>
            <person name="Chaudhuri R.R."/>
            <person name="La Ragione R."/>
            <person name="Hildebrand F."/>
            <person name="Pallen M.J."/>
        </authorList>
    </citation>
    <scope>NUCLEOTIDE SEQUENCE</scope>
    <source>
        <strain evidence="2">ChiHjej12B11-14209</strain>
    </source>
</reference>
<accession>A0A9D2EYE0</accession>
<evidence type="ECO:0000313" key="3">
    <source>
        <dbReference type="Proteomes" id="UP000824062"/>
    </source>
</evidence>
<dbReference type="EMBL" id="DXBM01000010">
    <property type="protein sequence ID" value="HIZ45521.1"/>
    <property type="molecule type" value="Genomic_DNA"/>
</dbReference>
<gene>
    <name evidence="2" type="ORF">IAA19_00645</name>
</gene>
<dbReference type="Pfam" id="PF00535">
    <property type="entry name" value="Glycos_transf_2"/>
    <property type="match status" value="2"/>
</dbReference>
<proteinExistence type="predicted"/>